<organism evidence="1 2">
    <name type="scientific">Coniosporium apollinis</name>
    <dbReference type="NCBI Taxonomy" id="61459"/>
    <lineage>
        <taxon>Eukaryota</taxon>
        <taxon>Fungi</taxon>
        <taxon>Dikarya</taxon>
        <taxon>Ascomycota</taxon>
        <taxon>Pezizomycotina</taxon>
        <taxon>Dothideomycetes</taxon>
        <taxon>Dothideomycetes incertae sedis</taxon>
        <taxon>Coniosporium</taxon>
    </lineage>
</organism>
<evidence type="ECO:0000313" key="1">
    <source>
        <dbReference type="EMBL" id="KAJ9656037.1"/>
    </source>
</evidence>
<gene>
    <name evidence="1" type="ORF">H2201_008663</name>
</gene>
<dbReference type="InterPro" id="IPR027417">
    <property type="entry name" value="P-loop_NTPase"/>
</dbReference>
<dbReference type="EMBL" id="JAPDRL010000140">
    <property type="protein sequence ID" value="KAJ9656037.1"/>
    <property type="molecule type" value="Genomic_DNA"/>
</dbReference>
<dbReference type="Proteomes" id="UP001172684">
    <property type="component" value="Unassembled WGS sequence"/>
</dbReference>
<accession>A0ABQ9NKR4</accession>
<sequence>MNGHVILTSGNRQIAENWHKIEVGAMSFSEGKQLLKSIIRQDRPDNNAEVETLAAALEDSSEFDQLLKDLGGLPLAIEQAASYMSKHHLTPRQYRVLFEREGKHQLDRFSSPRFDGKGRQSVMKTWLLAYEKIQDADALAAQLLLLLSLLHNEDIPFDLLKDALVRQQQWSEAGELEQETKRPPYVFTRSSIFGLVYASRTNPRNCKNNFVLAPLAWWDLPSRNRISYHRIFLVDMPASLSRTKDSVFGRGDGIQNWYRTLTYAFDTLSDTNREPEE</sequence>
<keyword evidence="2" id="KW-1185">Reference proteome</keyword>
<name>A0ABQ9NKR4_9PEZI</name>
<proteinExistence type="predicted"/>
<comment type="caution">
    <text evidence="1">The sequence shown here is derived from an EMBL/GenBank/DDBJ whole genome shotgun (WGS) entry which is preliminary data.</text>
</comment>
<evidence type="ECO:0000313" key="2">
    <source>
        <dbReference type="Proteomes" id="UP001172684"/>
    </source>
</evidence>
<reference evidence="1" key="1">
    <citation type="submission" date="2022-10" db="EMBL/GenBank/DDBJ databases">
        <title>Culturing micro-colonial fungi from biological soil crusts in the Mojave desert and describing Neophaeococcomyces mojavensis, and introducing the new genera and species Taxawa tesnikishii.</title>
        <authorList>
            <person name="Kurbessoian T."/>
            <person name="Stajich J.E."/>
        </authorList>
    </citation>
    <scope>NUCLEOTIDE SEQUENCE</scope>
    <source>
        <strain evidence="1">TK_1</strain>
    </source>
</reference>
<protein>
    <submittedName>
        <fullName evidence="1">Uncharacterized protein</fullName>
    </submittedName>
</protein>
<dbReference type="SUPFAM" id="SSF52540">
    <property type="entry name" value="P-loop containing nucleoside triphosphate hydrolases"/>
    <property type="match status" value="1"/>
</dbReference>